<dbReference type="SUPFAM" id="SSF53383">
    <property type="entry name" value="PLP-dependent transferases"/>
    <property type="match status" value="1"/>
</dbReference>
<dbReference type="GO" id="GO:0042802">
    <property type="term" value="F:identical protein binding"/>
    <property type="evidence" value="ECO:0007669"/>
    <property type="project" value="TreeGrafter"/>
</dbReference>
<evidence type="ECO:0000313" key="6">
    <source>
        <dbReference type="EMBL" id="BAU26585.1"/>
    </source>
</evidence>
<dbReference type="FunFam" id="3.40.640.10:FF:000004">
    <property type="entry name" value="Acetylornithine aminotransferase"/>
    <property type="match status" value="1"/>
</dbReference>
<dbReference type="PANTHER" id="PTHR11986">
    <property type="entry name" value="AMINOTRANSFERASE CLASS III"/>
    <property type="match status" value="1"/>
</dbReference>
<comment type="catalytic activity">
    <reaction evidence="5">
        <text>N(2)-acetyl-L-ornithine + 2-oxoglutarate = N-acetyl-L-glutamate 5-semialdehyde + L-glutamate</text>
        <dbReference type="Rhea" id="RHEA:18049"/>
        <dbReference type="ChEBI" id="CHEBI:16810"/>
        <dbReference type="ChEBI" id="CHEBI:29123"/>
        <dbReference type="ChEBI" id="CHEBI:29985"/>
        <dbReference type="ChEBI" id="CHEBI:57805"/>
        <dbReference type="EC" id="2.6.1.11"/>
    </reaction>
</comment>
<evidence type="ECO:0000256" key="4">
    <source>
        <dbReference type="ARBA" id="ARBA00022898"/>
    </source>
</evidence>
<dbReference type="KEGG" id="asoc:CB4_00712"/>
<dbReference type="OrthoDB" id="9807885at2"/>
<dbReference type="RefSeq" id="WP_096463619.1">
    <property type="nucleotide sequence ID" value="NZ_AP017312.1"/>
</dbReference>
<proteinExistence type="inferred from homology"/>
<keyword evidence="2 5" id="KW-0028">Amino-acid biosynthesis</keyword>
<feature type="binding site" evidence="5">
    <location>
        <position position="128"/>
    </location>
    <ligand>
        <name>pyridoxal 5'-phosphate</name>
        <dbReference type="ChEBI" id="CHEBI:597326"/>
    </ligand>
</feature>
<dbReference type="CDD" id="cd00610">
    <property type="entry name" value="OAT_like"/>
    <property type="match status" value="1"/>
</dbReference>
<feature type="binding site" evidence="5">
    <location>
        <position position="270"/>
    </location>
    <ligand>
        <name>N(2)-acetyl-L-ornithine</name>
        <dbReference type="ChEBI" id="CHEBI:57805"/>
    </ligand>
</feature>
<dbReference type="InterPro" id="IPR015421">
    <property type="entry name" value="PyrdxlP-dep_Trfase_major"/>
</dbReference>
<comment type="similarity">
    <text evidence="5">Belongs to the class-III pyridoxal-phosphate-dependent aminotransferase family. ArgD subfamily.</text>
</comment>
<dbReference type="GO" id="GO:0005737">
    <property type="term" value="C:cytoplasm"/>
    <property type="evidence" value="ECO:0007669"/>
    <property type="project" value="UniProtKB-SubCell"/>
</dbReference>
<dbReference type="InterPro" id="IPR015422">
    <property type="entry name" value="PyrdxlP-dep_Trfase_small"/>
</dbReference>
<feature type="binding site" evidence="5">
    <location>
        <begin position="95"/>
        <end position="96"/>
    </location>
    <ligand>
        <name>pyridoxal 5'-phosphate</name>
        <dbReference type="ChEBI" id="CHEBI:597326"/>
    </ligand>
</feature>
<dbReference type="Gene3D" id="3.40.640.10">
    <property type="entry name" value="Type I PLP-dependent aspartate aminotransferase-like (Major domain)"/>
    <property type="match status" value="1"/>
</dbReference>
<dbReference type="NCBIfam" id="TIGR00707">
    <property type="entry name" value="argD"/>
    <property type="match status" value="1"/>
</dbReference>
<keyword evidence="7" id="KW-1185">Reference proteome</keyword>
<comment type="cofactor">
    <cofactor evidence="5">
        <name>pyridoxal 5'-phosphate</name>
        <dbReference type="ChEBI" id="CHEBI:597326"/>
    </cofactor>
    <text evidence="5">Binds 1 pyridoxal phosphate per subunit.</text>
</comment>
<keyword evidence="3 5" id="KW-0808">Transferase</keyword>
<feature type="modified residue" description="N6-(pyridoxal phosphate)lysine" evidence="5">
    <location>
        <position position="242"/>
    </location>
</feature>
<evidence type="ECO:0000313" key="7">
    <source>
        <dbReference type="Proteomes" id="UP000217696"/>
    </source>
</evidence>
<dbReference type="NCBIfam" id="NF002325">
    <property type="entry name" value="PRK01278.1"/>
    <property type="match status" value="1"/>
</dbReference>
<evidence type="ECO:0000256" key="1">
    <source>
        <dbReference type="ARBA" id="ARBA00022576"/>
    </source>
</evidence>
<comment type="subcellular location">
    <subcellularLocation>
        <location evidence="5">Cytoplasm</location>
    </subcellularLocation>
</comment>
<feature type="binding site" evidence="5">
    <location>
        <position position="131"/>
    </location>
    <ligand>
        <name>N(2)-acetyl-L-ornithine</name>
        <dbReference type="ChEBI" id="CHEBI:57805"/>
    </ligand>
</feature>
<feature type="binding site" evidence="5">
    <location>
        <begin position="213"/>
        <end position="216"/>
    </location>
    <ligand>
        <name>pyridoxal 5'-phosphate</name>
        <dbReference type="ChEBI" id="CHEBI:597326"/>
    </ligand>
</feature>
<dbReference type="InterPro" id="IPR049704">
    <property type="entry name" value="Aminotrans_3_PPA_site"/>
</dbReference>
<sequence length="391" mass="42288">MSSLFPNYGRWPIQIVKGEGNYLWDAAGNKYLDLVAGIAVTSLGNVPPKVKAKVQEQLDTLWHCSNLFEIPVQEKLADKLVSLTCGSRAFFCNSGAEANEAAIKLARRYMQKIKGENRYEVITFTQSFHGRTLATLTATGQDKVKDGFAPLPEGFVTVPYNDLEALTAAITDKTCAIMLEMIQGEGGVHPADPEFAEGIKQLCDQHDLLLIVDEVQTGIGRTGKWFAHQHYGLEPDIITMAKGLGSGFPIGAIVGKEKLADAFSAGSHGTTFGGNPLASAAGLATLETIEEDHYLDRVTEIGAFFAEELQKLAAKHPEVVNVRGKGLMMGVELAMEAAPVVNAMREQYHILLLMAGPNVVRLLPPFTITKEEIAHAVTVLDDVLTAVKANV</sequence>
<evidence type="ECO:0000256" key="5">
    <source>
        <dbReference type="HAMAP-Rule" id="MF_01107"/>
    </source>
</evidence>
<dbReference type="InterPro" id="IPR050103">
    <property type="entry name" value="Class-III_PLP-dep_AT"/>
</dbReference>
<evidence type="ECO:0000256" key="2">
    <source>
        <dbReference type="ARBA" id="ARBA00022605"/>
    </source>
</evidence>
<dbReference type="AlphaFoldDB" id="A0A0U4WCQ3"/>
<dbReference type="InterPro" id="IPR004636">
    <property type="entry name" value="AcOrn/SuccOrn_fam"/>
</dbReference>
<keyword evidence="4 5" id="KW-0663">Pyridoxal phosphate</keyword>
<dbReference type="Proteomes" id="UP000217696">
    <property type="component" value="Chromosome"/>
</dbReference>
<evidence type="ECO:0000256" key="3">
    <source>
        <dbReference type="ARBA" id="ARBA00022679"/>
    </source>
</evidence>
<dbReference type="HAMAP" id="MF_01107">
    <property type="entry name" value="ArgD_aminotrans_3"/>
    <property type="match status" value="1"/>
</dbReference>
<dbReference type="GO" id="GO:0003992">
    <property type="term" value="F:N2-acetyl-L-ornithine:2-oxoglutarate 5-aminotransferase activity"/>
    <property type="evidence" value="ECO:0007669"/>
    <property type="project" value="UniProtKB-UniRule"/>
</dbReference>
<dbReference type="EMBL" id="AP017312">
    <property type="protein sequence ID" value="BAU26585.1"/>
    <property type="molecule type" value="Genomic_DNA"/>
</dbReference>
<dbReference type="PANTHER" id="PTHR11986:SF79">
    <property type="entry name" value="ACETYLORNITHINE AMINOTRANSFERASE, MITOCHONDRIAL"/>
    <property type="match status" value="1"/>
</dbReference>
<comment type="pathway">
    <text evidence="5">Amino-acid biosynthesis; L-arginine biosynthesis; N(2)-acetyl-L-ornithine from L-glutamate: step 4/4.</text>
</comment>
<dbReference type="EC" id="2.6.1.11" evidence="5"/>
<dbReference type="PROSITE" id="PS00600">
    <property type="entry name" value="AA_TRANSFER_CLASS_3"/>
    <property type="match status" value="1"/>
</dbReference>
<protein>
    <recommendedName>
        <fullName evidence="5">Acetylornithine aminotransferase</fullName>
        <shortName evidence="5">ACOAT</shortName>
        <ecNumber evidence="5">2.6.1.11</ecNumber>
    </recommendedName>
</protein>
<dbReference type="UniPathway" id="UPA00068">
    <property type="reaction ID" value="UER00109"/>
</dbReference>
<keyword evidence="5" id="KW-0963">Cytoplasm</keyword>
<dbReference type="InterPro" id="IPR015424">
    <property type="entry name" value="PyrdxlP-dep_Trfase"/>
</dbReference>
<dbReference type="InterPro" id="IPR005814">
    <property type="entry name" value="Aminotrans_3"/>
</dbReference>
<accession>A0A0U4WCQ3</accession>
<dbReference type="PIRSF" id="PIRSF000521">
    <property type="entry name" value="Transaminase_4ab_Lys_Orn"/>
    <property type="match status" value="1"/>
</dbReference>
<dbReference type="GO" id="GO:0006526">
    <property type="term" value="P:L-arginine biosynthetic process"/>
    <property type="evidence" value="ECO:0007669"/>
    <property type="project" value="UniProtKB-UniRule"/>
</dbReference>
<gene>
    <name evidence="6" type="primary">argD_1</name>
    <name evidence="5" type="synonym">argD</name>
    <name evidence="6" type="ORF">CB4_00712</name>
</gene>
<dbReference type="Pfam" id="PF00202">
    <property type="entry name" value="Aminotran_3"/>
    <property type="match status" value="1"/>
</dbReference>
<reference evidence="6 7" key="1">
    <citation type="submission" date="2015-12" db="EMBL/GenBank/DDBJ databases">
        <title>Genome sequence of Aneurinibacillus soli.</title>
        <authorList>
            <person name="Lee J.S."/>
            <person name="Lee K.C."/>
            <person name="Kim K.K."/>
            <person name="Lee B.W."/>
        </authorList>
    </citation>
    <scope>NUCLEOTIDE SEQUENCE [LARGE SCALE GENOMIC DNA]</scope>
    <source>
        <strain evidence="6 7">CB4</strain>
    </source>
</reference>
<dbReference type="Gene3D" id="3.90.1150.10">
    <property type="entry name" value="Aspartate Aminotransferase, domain 1"/>
    <property type="match status" value="1"/>
</dbReference>
<comment type="miscellaneous">
    <text evidence="5">May also have succinyldiaminopimelate aminotransferase activity, thus carrying out the corresponding step in lysine biosynthesis.</text>
</comment>
<dbReference type="NCBIfam" id="NF002797">
    <property type="entry name" value="PRK02936.1"/>
    <property type="match status" value="1"/>
</dbReference>
<comment type="subunit">
    <text evidence="5">Homodimer.</text>
</comment>
<organism evidence="6 7">
    <name type="scientific">Aneurinibacillus soli</name>
    <dbReference type="NCBI Taxonomy" id="1500254"/>
    <lineage>
        <taxon>Bacteria</taxon>
        <taxon>Bacillati</taxon>
        <taxon>Bacillota</taxon>
        <taxon>Bacilli</taxon>
        <taxon>Bacillales</taxon>
        <taxon>Paenibacillaceae</taxon>
        <taxon>Aneurinibacillus group</taxon>
        <taxon>Aneurinibacillus</taxon>
    </lineage>
</organism>
<name>A0A0U4WCQ3_9BACL</name>
<dbReference type="GO" id="GO:0030170">
    <property type="term" value="F:pyridoxal phosphate binding"/>
    <property type="evidence" value="ECO:0007669"/>
    <property type="project" value="InterPro"/>
</dbReference>
<feature type="binding site" evidence="5">
    <location>
        <position position="271"/>
    </location>
    <ligand>
        <name>pyridoxal 5'-phosphate</name>
        <dbReference type="ChEBI" id="CHEBI:597326"/>
    </ligand>
</feature>
<keyword evidence="1 5" id="KW-0032">Aminotransferase</keyword>
<keyword evidence="5" id="KW-0055">Arginine biosynthesis</keyword>